<feature type="compositionally biased region" description="Low complexity" evidence="1">
    <location>
        <begin position="242"/>
        <end position="254"/>
    </location>
</feature>
<evidence type="ECO:0000256" key="1">
    <source>
        <dbReference type="SAM" id="MobiDB-lite"/>
    </source>
</evidence>
<keyword evidence="4" id="KW-1185">Reference proteome</keyword>
<proteinExistence type="predicted"/>
<evidence type="ECO:0000313" key="4">
    <source>
        <dbReference type="Proteomes" id="UP000271031"/>
    </source>
</evidence>
<reference evidence="3 4" key="1">
    <citation type="submission" date="2018-10" db="EMBL/GenBank/DDBJ databases">
        <title>Phylogenomics of Brevibacillus.</title>
        <authorList>
            <person name="Dunlap C."/>
        </authorList>
    </citation>
    <scope>NUCLEOTIDE SEQUENCE [LARGE SCALE GENOMIC DNA]</scope>
    <source>
        <strain evidence="3 4">JCM 15716</strain>
    </source>
</reference>
<dbReference type="Proteomes" id="UP000271031">
    <property type="component" value="Unassembled WGS sequence"/>
</dbReference>
<keyword evidence="2" id="KW-1133">Transmembrane helix</keyword>
<keyword evidence="2" id="KW-0472">Membrane</keyword>
<comment type="caution">
    <text evidence="3">The sequence shown here is derived from an EMBL/GenBank/DDBJ whole genome shotgun (WGS) entry which is preliminary data.</text>
</comment>
<accession>A0A3M8DI63</accession>
<feature type="region of interest" description="Disordered" evidence="1">
    <location>
        <begin position="242"/>
        <end position="279"/>
    </location>
</feature>
<feature type="compositionally biased region" description="Low complexity" evidence="1">
    <location>
        <begin position="159"/>
        <end position="200"/>
    </location>
</feature>
<evidence type="ECO:0000256" key="2">
    <source>
        <dbReference type="SAM" id="Phobius"/>
    </source>
</evidence>
<gene>
    <name evidence="3" type="ORF">EDM56_13255</name>
</gene>
<feature type="compositionally biased region" description="Low complexity" evidence="1">
    <location>
        <begin position="270"/>
        <end position="279"/>
    </location>
</feature>
<feature type="transmembrane region" description="Helical" evidence="2">
    <location>
        <begin position="95"/>
        <end position="118"/>
    </location>
</feature>
<feature type="compositionally biased region" description="Polar residues" evidence="1">
    <location>
        <begin position="258"/>
        <end position="269"/>
    </location>
</feature>
<evidence type="ECO:0000313" key="3">
    <source>
        <dbReference type="EMBL" id="RNB87793.1"/>
    </source>
</evidence>
<dbReference type="EMBL" id="RHHQ01000010">
    <property type="protein sequence ID" value="RNB87793.1"/>
    <property type="molecule type" value="Genomic_DNA"/>
</dbReference>
<dbReference type="AlphaFoldDB" id="A0A3M8DI63"/>
<feature type="region of interest" description="Disordered" evidence="1">
    <location>
        <begin position="126"/>
        <end position="204"/>
    </location>
</feature>
<organism evidence="3 4">
    <name type="scientific">Brevibacillus fluminis</name>
    <dbReference type="NCBI Taxonomy" id="511487"/>
    <lineage>
        <taxon>Bacteria</taxon>
        <taxon>Bacillati</taxon>
        <taxon>Bacillota</taxon>
        <taxon>Bacilli</taxon>
        <taxon>Bacillales</taxon>
        <taxon>Paenibacillaceae</taxon>
        <taxon>Brevibacillus</taxon>
    </lineage>
</organism>
<feature type="compositionally biased region" description="Polar residues" evidence="1">
    <location>
        <begin position="132"/>
        <end position="147"/>
    </location>
</feature>
<protein>
    <submittedName>
        <fullName evidence="3">Uncharacterized protein</fullName>
    </submittedName>
</protein>
<name>A0A3M8DI63_9BACL</name>
<keyword evidence="2" id="KW-0812">Transmembrane</keyword>
<sequence length="486" mass="50963">MNCQEFRSKWEHSIDDAVYEHIETCEDCLNWIETSTSALEEAMFLKEYPAPSAQLEDRIMQAIYQTSGTNNVPLSATVLPAAGDIQVQKPNKRRFFVPTWVAAAGVVVAVGLIGAPFLTGNQSEQFAEVASSPPSESQTQGGTTANEAAQPKSAQPLMAPTTTANNAQAEQPAAAADQLAQASTETEAASANKTAAQAKTGAGGDVNAANAKKVVPLLTEQAAGLKVPAAESKIAAAPKTAASASTQASNAHAALTARSKTPPTMANKQDATPPTAADTTAPAIADSKHAIASIQGENGNTVAAFVGPQLPEKQPDSTLAEAGELTAKQALGPENPITLSTFNDVETAVQASDLPVPTLAKLPPDYTLNMLTVQYESQTSKHVTNIQTIYQLANSGKRITIDTTLQQGKRSLSVPGEFSNTQVFQIDGEQAIGVTFKDSAEPSANKSAVYYQAVKGGHSLYIVVTADGIPLNDLMEMTKQITWKTK</sequence>